<sequence length="2470" mass="263511">MWDVHIPVYLRASVLCIGQRSGHSEFPPLFTGPAAVQPGELVRLCLMDGRGWVLEKSERQLSEVSDEGKVAKVKILPAPFAFGAVTGAPELTGAQKSHSKLAGTVVEVIRKVQVLVPSPFGENWARYYKVEDQRRIEGWLGELRVHCGIKDPSAGETVLCDFQAGGFAEPKFHGKWPCWVSVVSKNPVPLLSAPSRRRATKKTLSPGDFVEAVEELRTVGLAFYRLIDGCWVSRDDSAGKAVACDLVVRERHKWIYVCNDKDGAQVRTTPTRSQARNANKKLKYRRPACPDTFASRSSLKPCKRARVIVSEKVFLKLGEDKKGWVPATKLNSSVVKMAPLQALEEGAPQPEPGESRDLRPAASRPPSRPPPAPCQERAFVSLIAQSLSISGTGFSVGSLKACNGYGAAPPMPQSDAQSRARLATSHNPFAGPRLQPVPGTAGTWNPADFGMGVGHRVSGGTLGVAFVNTPPSQAFGHTAGDFGLGGMPPPMAGGPMPGPAPAPSGSDFGLAAAADSSNIAFCRNRPVDQLSANHRLFVVASGYAQMCFALHGPTQAGARSLDSEGPRVASFVEHSAGRLQPAPSLSEEHAWGAGPGCGCGGCGGCGGYGYGMQSETCGCNAERRSQRRIIPGVLHRRSDLSPNNNPSSAHSFDSWTCSAPWHPSRASPVQDTLLRDAPSLEPLIRRSGGLTQLTKDILEMLRRAPGGGDSTSSQPGPEALPGEPEELVAQDSALAEQALALEELEDSMQLKWSRDDRDAAYQRLLADGDSRDGDRPGTGWFNVGSAQRRCRLNQMLEAEAMVWLAEQLEVRARQRIEVSVEGNQPILLTAPHNIYLRRDGQPPHMMEEYTTLIAQRMARHLGQGLGHSRTISGRLGLCFHSKRSELQWCLARLRCEAEDFSSFLEPCNRDPCSTQNYLLNEEVAQNPWFRQMARFADKWRHAKVEMGRSPLSQSRVESFAAALQAASLDCFEDERFSGQYASIALNSSQNELTLVLGSLDLRPRSEKLVRVLLPTLSGGQSMERLSGAWPLEELQSRSTEAMAFAGFTHSCQLELSKAEDARSLSKSLKSPSDDKEALELAGISERGVATDGAVLLCVAIRPPDCAVDSGTLSNSNWLGSAGTCQEVKTGRSDSTRLFQRRKKGPLSLCLVMAQRQLKRPAPDSAALLAGVAGASAIRDLGGTTVAVGLVSADGQLLTKLVEAVGEDHQPEGIVKRISGLLKEALRQAGRSWSELQGLGVCTPGLLDLSAGVVTAANLKGWTKVPLVKLLSEALGWETCHVTLEHDTNSALLAEAWVGAAVGLENIVLLSLGTGIGAAIICDGRLLRGSRGQAGEVGHAILVPDGREFGRSGVAGIFEGYASASAVVARAKEGMVPESSLSKLEALDCEDVFAHAAEGDAYAKELVRDTARYLAIGCINCCRFVDPSVILFSGGLAEAGESLLQEVRRSEQLNMRQRWRLLELDGRMCDRAADWRRRCLAGRRSHRWLLLGVAVAMMVYWQPDHAGDSQPLAAVPGSSSRLAAAGAAAAVGLAAAQGASTQSKAAEDGSTLVTSVLNLAKNIIGAGMLSLPVALRGAGLAPYVVGITLAGALNAYTFFLLGWCCEVTGASTFGELWAKCFGQQNAWIADVSVLMNNSMACLAYCVLMGDFFSKALAGLLPDSPLLHGRGVDLCIIGLCLLVPLSLMKDLAPLRYASIAGLAATAYVFLMLLKDSVSSARWGADGPLASNVSPMRLDFFEALALFGSAFMAHYNAPKFYAQLQEKSVPKFAVLVCMAYGLALVVFVAFGMCGFALFGYDSEGNILKNYGFGPEVMLAWLSMGFSVAFTYPLVFSGFRDSCASLLSGFGIAESSSFRLSFTLVAVAATILGGTIFSNVAQVNGVKGAILSPCLAFIYPAAIHLRSTAKDKDAPASLVAMRRGSYAAPLVTLSGLVEARPMADGATGKAAGKGRGPPPPPPPSGKAASKGSKHAGSRAAESIQILAVLMDGREFSLQIEWEGRVEGLRMSLGTRLGISSHRVKLAVGAEVLKNESTARACGLSDGCVVNVVILPPLYGTLGRAGVAAPGEVVAAKMELHDALAQAGKLTPIHTCLIAFGLAFGVLALLVMFALPKTDFTELAAAYPSGMQFEVYHWNLEPVRVQLKAASAGRDAGLIGAARAAMLAHIADRTACVAYAVSRQRTKRGLWALRADGLRAACQIWAELPDERLQEAVRLLLKGRDLAGTSLKEVLLFALAFEEVSQHLVKQFVAEEISRIQAGEAEEAEEAVEAVEAEEAVEAVEAEAGEEEAQAEEEAKEPPKASKPRGSKRKEAKEAKEAKASDAKRAKGKGKGKIKDRPALGFWGELWGARAERGQSSSMTREEFMAKAKPITAVTIGDKTFKAAPKLFSTGSCGFMASTKVPVEVGGQSLVLQHSRRLWEGLRFARITPKGRAVFKVPFSQVLGDIVSEIEAATAECGLNLPVIGSKEWSE</sequence>
<evidence type="ECO:0000256" key="4">
    <source>
        <dbReference type="ARBA" id="ARBA00023136"/>
    </source>
</evidence>
<dbReference type="Gene3D" id="3.30.420.40">
    <property type="match status" value="2"/>
</dbReference>
<dbReference type="InterPro" id="IPR000600">
    <property type="entry name" value="ROK"/>
</dbReference>
<name>A0A1Q9CUU5_SYMMI</name>
<dbReference type="Pfam" id="PF00480">
    <property type="entry name" value="ROK"/>
    <property type="match status" value="1"/>
</dbReference>
<evidence type="ECO:0000313" key="8">
    <source>
        <dbReference type="EMBL" id="OLP86702.1"/>
    </source>
</evidence>
<feature type="compositionally biased region" description="Basic and acidic residues" evidence="5">
    <location>
        <begin position="2308"/>
        <end position="2324"/>
    </location>
</feature>
<feature type="transmembrane region" description="Helical" evidence="6">
    <location>
        <begin position="1668"/>
        <end position="1685"/>
    </location>
</feature>
<evidence type="ECO:0000256" key="3">
    <source>
        <dbReference type="ARBA" id="ARBA00022989"/>
    </source>
</evidence>
<comment type="subcellular location">
    <subcellularLocation>
        <location evidence="1">Membrane</location>
        <topology evidence="1">Multi-pass membrane protein</topology>
    </subcellularLocation>
</comment>
<dbReference type="PANTHER" id="PTHR22950:SF652">
    <property type="entry name" value="TRANSMEMBRANE AMINO ACID TRANSPORTER FAMILY PROTEIN"/>
    <property type="match status" value="1"/>
</dbReference>
<organism evidence="8 9">
    <name type="scientific">Symbiodinium microadriaticum</name>
    <name type="common">Dinoflagellate</name>
    <name type="synonym">Zooxanthella microadriatica</name>
    <dbReference type="NCBI Taxonomy" id="2951"/>
    <lineage>
        <taxon>Eukaryota</taxon>
        <taxon>Sar</taxon>
        <taxon>Alveolata</taxon>
        <taxon>Dinophyceae</taxon>
        <taxon>Suessiales</taxon>
        <taxon>Symbiodiniaceae</taxon>
        <taxon>Symbiodinium</taxon>
    </lineage>
</organism>
<dbReference type="Proteomes" id="UP000186817">
    <property type="component" value="Unassembled WGS sequence"/>
</dbReference>
<feature type="transmembrane region" description="Helical" evidence="6">
    <location>
        <begin position="1769"/>
        <end position="1795"/>
    </location>
</feature>
<keyword evidence="4 6" id="KW-0472">Membrane</keyword>
<feature type="transmembrane region" description="Helical" evidence="6">
    <location>
        <begin position="1856"/>
        <end position="1876"/>
    </location>
</feature>
<dbReference type="InterPro" id="IPR049874">
    <property type="entry name" value="ROK_cs"/>
</dbReference>
<proteinExistence type="predicted"/>
<feature type="transmembrane region" description="Helical" evidence="6">
    <location>
        <begin position="1579"/>
        <end position="1604"/>
    </location>
</feature>
<evidence type="ECO:0000256" key="2">
    <source>
        <dbReference type="ARBA" id="ARBA00022692"/>
    </source>
</evidence>
<feature type="region of interest" description="Disordered" evidence="5">
    <location>
        <begin position="1941"/>
        <end position="1969"/>
    </location>
</feature>
<dbReference type="InterPro" id="IPR013057">
    <property type="entry name" value="AA_transpt_TM"/>
</dbReference>
<accession>A0A1Q9CUU5</accession>
<keyword evidence="3 6" id="KW-1133">Transmembrane helix</keyword>
<keyword evidence="2 6" id="KW-0812">Transmembrane</keyword>
<dbReference type="OrthoDB" id="443286at2759"/>
<dbReference type="InterPro" id="IPR029071">
    <property type="entry name" value="Ubiquitin-like_domsf"/>
</dbReference>
<dbReference type="SUPFAM" id="SSF54236">
    <property type="entry name" value="Ubiquitin-like"/>
    <property type="match status" value="1"/>
</dbReference>
<protein>
    <submittedName>
        <fullName evidence="8">Glucokinase</fullName>
    </submittedName>
</protein>
<feature type="region of interest" description="Disordered" evidence="5">
    <location>
        <begin position="2271"/>
        <end position="2335"/>
    </location>
</feature>
<feature type="region of interest" description="Disordered" evidence="5">
    <location>
        <begin position="344"/>
        <end position="374"/>
    </location>
</feature>
<dbReference type="GO" id="GO:0015179">
    <property type="term" value="F:L-amino acid transmembrane transporter activity"/>
    <property type="evidence" value="ECO:0007669"/>
    <property type="project" value="TreeGrafter"/>
</dbReference>
<evidence type="ECO:0000256" key="6">
    <source>
        <dbReference type="SAM" id="Phobius"/>
    </source>
</evidence>
<dbReference type="InterPro" id="IPR000626">
    <property type="entry name" value="Ubiquitin-like_dom"/>
</dbReference>
<feature type="compositionally biased region" description="Polar residues" evidence="5">
    <location>
        <begin position="640"/>
        <end position="655"/>
    </location>
</feature>
<keyword evidence="8" id="KW-0418">Kinase</keyword>
<dbReference type="PROSITE" id="PS01125">
    <property type="entry name" value="ROK"/>
    <property type="match status" value="1"/>
</dbReference>
<feature type="transmembrane region" description="Helical" evidence="6">
    <location>
        <begin position="1625"/>
        <end position="1648"/>
    </location>
</feature>
<feature type="region of interest" description="Disordered" evidence="5">
    <location>
        <begin position="636"/>
        <end position="655"/>
    </location>
</feature>
<keyword evidence="9" id="KW-1185">Reference proteome</keyword>
<dbReference type="Gene3D" id="3.10.20.90">
    <property type="entry name" value="Phosphatidylinositol 3-kinase Catalytic Subunit, Chain A, domain 1"/>
    <property type="match status" value="1"/>
</dbReference>
<dbReference type="EMBL" id="LSRX01000903">
    <property type="protein sequence ID" value="OLP86702.1"/>
    <property type="molecule type" value="Genomic_DNA"/>
</dbReference>
<keyword evidence="8" id="KW-0808">Transferase</keyword>
<reference evidence="8 9" key="1">
    <citation type="submission" date="2016-02" db="EMBL/GenBank/DDBJ databases">
        <title>Genome analysis of coral dinoflagellate symbionts highlights evolutionary adaptations to a symbiotic lifestyle.</title>
        <authorList>
            <person name="Aranda M."/>
            <person name="Li Y."/>
            <person name="Liew Y.J."/>
            <person name="Baumgarten S."/>
            <person name="Simakov O."/>
            <person name="Wilson M."/>
            <person name="Piel J."/>
            <person name="Ashoor H."/>
            <person name="Bougouffa S."/>
            <person name="Bajic V.B."/>
            <person name="Ryu T."/>
            <person name="Ravasi T."/>
            <person name="Bayer T."/>
            <person name="Micklem G."/>
            <person name="Kim H."/>
            <person name="Bhak J."/>
            <person name="Lajeunesse T.C."/>
            <person name="Voolstra C.R."/>
        </authorList>
    </citation>
    <scope>NUCLEOTIDE SEQUENCE [LARGE SCALE GENOMIC DNA]</scope>
    <source>
        <strain evidence="8 9">CCMP2467</strain>
    </source>
</reference>
<dbReference type="GO" id="GO:0016301">
    <property type="term" value="F:kinase activity"/>
    <property type="evidence" value="ECO:0007669"/>
    <property type="project" value="UniProtKB-KW"/>
</dbReference>
<feature type="transmembrane region" description="Helical" evidence="6">
    <location>
        <begin position="1692"/>
        <end position="1711"/>
    </location>
</feature>
<dbReference type="Pfam" id="PF01490">
    <property type="entry name" value="Aa_trans"/>
    <property type="match status" value="1"/>
</dbReference>
<feature type="region of interest" description="Disordered" evidence="5">
    <location>
        <begin position="703"/>
        <end position="724"/>
    </location>
</feature>
<comment type="caution">
    <text evidence="8">The sequence shown here is derived from an EMBL/GenBank/DDBJ whole genome shotgun (WGS) entry which is preliminary data.</text>
</comment>
<feature type="transmembrane region" description="Helical" evidence="6">
    <location>
        <begin position="1815"/>
        <end position="1835"/>
    </location>
</feature>
<evidence type="ECO:0000259" key="7">
    <source>
        <dbReference type="PROSITE" id="PS50053"/>
    </source>
</evidence>
<feature type="transmembrane region" description="Helical" evidence="6">
    <location>
        <begin position="2091"/>
        <end position="2110"/>
    </location>
</feature>
<dbReference type="PANTHER" id="PTHR22950">
    <property type="entry name" value="AMINO ACID TRANSPORTER"/>
    <property type="match status" value="1"/>
</dbReference>
<feature type="domain" description="Ubiquitin-like" evidence="7">
    <location>
        <begin position="1979"/>
        <end position="2049"/>
    </location>
</feature>
<dbReference type="SUPFAM" id="SSF53067">
    <property type="entry name" value="Actin-like ATPase domain"/>
    <property type="match status" value="1"/>
</dbReference>
<feature type="compositionally biased region" description="Acidic residues" evidence="5">
    <location>
        <begin position="2271"/>
        <end position="2294"/>
    </location>
</feature>
<dbReference type="CDD" id="cd17039">
    <property type="entry name" value="Ubl_ubiquitin_like"/>
    <property type="match status" value="1"/>
</dbReference>
<dbReference type="InterPro" id="IPR043129">
    <property type="entry name" value="ATPase_NBD"/>
</dbReference>
<gene>
    <name evidence="8" type="primary">glcK</name>
    <name evidence="8" type="ORF">AK812_SmicGene32176</name>
</gene>
<evidence type="ECO:0000256" key="1">
    <source>
        <dbReference type="ARBA" id="ARBA00004141"/>
    </source>
</evidence>
<dbReference type="GO" id="GO:0016020">
    <property type="term" value="C:membrane"/>
    <property type="evidence" value="ECO:0007669"/>
    <property type="project" value="UniProtKB-SubCell"/>
</dbReference>
<evidence type="ECO:0000256" key="5">
    <source>
        <dbReference type="SAM" id="MobiDB-lite"/>
    </source>
</evidence>
<feature type="transmembrane region" description="Helical" evidence="6">
    <location>
        <begin position="1731"/>
        <end position="1749"/>
    </location>
</feature>
<evidence type="ECO:0000313" key="9">
    <source>
        <dbReference type="Proteomes" id="UP000186817"/>
    </source>
</evidence>
<feature type="transmembrane region" description="Helical" evidence="6">
    <location>
        <begin position="1882"/>
        <end position="1901"/>
    </location>
</feature>
<dbReference type="PROSITE" id="PS50053">
    <property type="entry name" value="UBIQUITIN_2"/>
    <property type="match status" value="1"/>
</dbReference>